<reference evidence="3" key="1">
    <citation type="journal article" date="2021" name="PeerJ">
        <title>Extensive microbial diversity within the chicken gut microbiome revealed by metagenomics and culture.</title>
        <authorList>
            <person name="Gilroy R."/>
            <person name="Ravi A."/>
            <person name="Getino M."/>
            <person name="Pursley I."/>
            <person name="Horton D.L."/>
            <person name="Alikhan N.F."/>
            <person name="Baker D."/>
            <person name="Gharbi K."/>
            <person name="Hall N."/>
            <person name="Watson M."/>
            <person name="Adriaenssens E.M."/>
            <person name="Foster-Nyarko E."/>
            <person name="Jarju S."/>
            <person name="Secka A."/>
            <person name="Antonio M."/>
            <person name="Oren A."/>
            <person name="Chaudhuri R.R."/>
            <person name="La Ragione R."/>
            <person name="Hildebrand F."/>
            <person name="Pallen M.J."/>
        </authorList>
    </citation>
    <scope>NUCLEOTIDE SEQUENCE</scope>
    <source>
        <strain evidence="3">CHK33-7979</strain>
    </source>
</reference>
<evidence type="ECO:0000256" key="1">
    <source>
        <dbReference type="ARBA" id="ARBA00006295"/>
    </source>
</evidence>
<dbReference type="SMART" id="SM00470">
    <property type="entry name" value="ParB"/>
    <property type="match status" value="1"/>
</dbReference>
<sequence>MAGNVKNMGLTSLDDLFKTEEERQQDSHERILNIPIDEIHPYARQPYSIERPTPDLVRLMDSIEQVGIAEPLIVRPRTEGGYEIISGHRRDYCARTVGLESLPVIVREYTDDEADILVVDYNITREDLLPSEKARAYSLKLEAMKRQAGRPQKNCTQVGDNFRGRRSVHILGEQVGESATQIQRFVNLTKLIPPLLEQVDKGVLKVTPAADYISHLNEKEQAALWVIMERDEVSPSLGQAKRFKELSEEGKLDTNVMEVLLREDKTLARKVTLKNDRLQKYFPPNYTPKQMEEVIIKLLDQWQRKKLREQER</sequence>
<dbReference type="NCBIfam" id="TIGR00180">
    <property type="entry name" value="parB_part"/>
    <property type="match status" value="1"/>
</dbReference>
<protein>
    <submittedName>
        <fullName evidence="3">ParB/RepB/Spo0J family partition protein</fullName>
    </submittedName>
</protein>
<dbReference type="PANTHER" id="PTHR33375">
    <property type="entry name" value="CHROMOSOME-PARTITIONING PROTEIN PARB-RELATED"/>
    <property type="match status" value="1"/>
</dbReference>
<dbReference type="CDD" id="cd16407">
    <property type="entry name" value="ParB_N_like"/>
    <property type="match status" value="1"/>
</dbReference>
<dbReference type="SUPFAM" id="SSF109709">
    <property type="entry name" value="KorB DNA-binding domain-like"/>
    <property type="match status" value="1"/>
</dbReference>
<name>A0A9D1Z3F1_9FIRM</name>
<dbReference type="AlphaFoldDB" id="A0A9D1Z3F1"/>
<dbReference type="SUPFAM" id="SSF110849">
    <property type="entry name" value="ParB/Sulfiredoxin"/>
    <property type="match status" value="1"/>
</dbReference>
<dbReference type="Pfam" id="PF02195">
    <property type="entry name" value="ParB_N"/>
    <property type="match status" value="1"/>
</dbReference>
<feature type="domain" description="ParB-like N-terminal" evidence="2">
    <location>
        <begin position="32"/>
        <end position="123"/>
    </location>
</feature>
<organism evidence="3 4">
    <name type="scientific">Candidatus Intestinimonas merdavium</name>
    <dbReference type="NCBI Taxonomy" id="2838622"/>
    <lineage>
        <taxon>Bacteria</taxon>
        <taxon>Bacillati</taxon>
        <taxon>Bacillota</taxon>
        <taxon>Clostridia</taxon>
        <taxon>Eubacteriales</taxon>
        <taxon>Intestinimonas</taxon>
    </lineage>
</organism>
<reference evidence="3" key="2">
    <citation type="submission" date="2021-04" db="EMBL/GenBank/DDBJ databases">
        <authorList>
            <person name="Gilroy R."/>
        </authorList>
    </citation>
    <scope>NUCLEOTIDE SEQUENCE</scope>
    <source>
        <strain evidence="3">CHK33-7979</strain>
    </source>
</reference>
<dbReference type="InterPro" id="IPR003115">
    <property type="entry name" value="ParB_N"/>
</dbReference>
<dbReference type="GO" id="GO:0007059">
    <property type="term" value="P:chromosome segregation"/>
    <property type="evidence" value="ECO:0007669"/>
    <property type="project" value="TreeGrafter"/>
</dbReference>
<dbReference type="GO" id="GO:0003677">
    <property type="term" value="F:DNA binding"/>
    <property type="evidence" value="ECO:0007669"/>
    <property type="project" value="InterPro"/>
</dbReference>
<dbReference type="InterPro" id="IPR050336">
    <property type="entry name" value="Chromosome_partition/occlusion"/>
</dbReference>
<dbReference type="EMBL" id="DXCX01000027">
    <property type="protein sequence ID" value="HIY72781.1"/>
    <property type="molecule type" value="Genomic_DNA"/>
</dbReference>
<dbReference type="InterPro" id="IPR004437">
    <property type="entry name" value="ParB/RepB/Spo0J"/>
</dbReference>
<evidence type="ECO:0000313" key="3">
    <source>
        <dbReference type="EMBL" id="HIY72781.1"/>
    </source>
</evidence>
<gene>
    <name evidence="3" type="ORF">H9826_02235</name>
</gene>
<dbReference type="InterPro" id="IPR036086">
    <property type="entry name" value="ParB/Sulfiredoxin_sf"/>
</dbReference>
<dbReference type="Gene3D" id="3.90.1530.30">
    <property type="match status" value="1"/>
</dbReference>
<dbReference type="Gene3D" id="1.10.10.2830">
    <property type="match status" value="1"/>
</dbReference>
<dbReference type="Proteomes" id="UP000886824">
    <property type="component" value="Unassembled WGS sequence"/>
</dbReference>
<dbReference type="PANTHER" id="PTHR33375:SF1">
    <property type="entry name" value="CHROMOSOME-PARTITIONING PROTEIN PARB-RELATED"/>
    <property type="match status" value="1"/>
</dbReference>
<comment type="caution">
    <text evidence="3">The sequence shown here is derived from an EMBL/GenBank/DDBJ whole genome shotgun (WGS) entry which is preliminary data.</text>
</comment>
<evidence type="ECO:0000313" key="4">
    <source>
        <dbReference type="Proteomes" id="UP000886824"/>
    </source>
</evidence>
<evidence type="ECO:0000259" key="2">
    <source>
        <dbReference type="SMART" id="SM00470"/>
    </source>
</evidence>
<dbReference type="GO" id="GO:0005694">
    <property type="term" value="C:chromosome"/>
    <property type="evidence" value="ECO:0007669"/>
    <property type="project" value="TreeGrafter"/>
</dbReference>
<comment type="similarity">
    <text evidence="1">Belongs to the ParB family.</text>
</comment>
<proteinExistence type="inferred from homology"/>
<accession>A0A9D1Z3F1</accession>